<dbReference type="GO" id="GO:0008168">
    <property type="term" value="F:methyltransferase activity"/>
    <property type="evidence" value="ECO:0007669"/>
    <property type="project" value="UniProtKB-KW"/>
</dbReference>
<dbReference type="EMBL" id="JACRDE010000419">
    <property type="protein sequence ID" value="MBI5251010.1"/>
    <property type="molecule type" value="Genomic_DNA"/>
</dbReference>
<dbReference type="GO" id="GO:0032259">
    <property type="term" value="P:methylation"/>
    <property type="evidence" value="ECO:0007669"/>
    <property type="project" value="UniProtKB-KW"/>
</dbReference>
<organism evidence="2 3">
    <name type="scientific">Desulfomonile tiedjei</name>
    <dbReference type="NCBI Taxonomy" id="2358"/>
    <lineage>
        <taxon>Bacteria</taxon>
        <taxon>Pseudomonadati</taxon>
        <taxon>Thermodesulfobacteriota</taxon>
        <taxon>Desulfomonilia</taxon>
        <taxon>Desulfomonilales</taxon>
        <taxon>Desulfomonilaceae</taxon>
        <taxon>Desulfomonile</taxon>
    </lineage>
</organism>
<gene>
    <name evidence="2" type="ORF">HY912_16090</name>
</gene>
<dbReference type="CDD" id="cd02440">
    <property type="entry name" value="AdoMet_MTases"/>
    <property type="match status" value="1"/>
</dbReference>
<dbReference type="InterPro" id="IPR041698">
    <property type="entry name" value="Methyltransf_25"/>
</dbReference>
<accession>A0A9D6Z4J8</accession>
<reference evidence="2" key="1">
    <citation type="submission" date="2020-07" db="EMBL/GenBank/DDBJ databases">
        <title>Huge and variable diversity of episymbiotic CPR bacteria and DPANN archaea in groundwater ecosystems.</title>
        <authorList>
            <person name="He C.Y."/>
            <person name="Keren R."/>
            <person name="Whittaker M."/>
            <person name="Farag I.F."/>
            <person name="Doudna J."/>
            <person name="Cate J.H.D."/>
            <person name="Banfield J.F."/>
        </authorList>
    </citation>
    <scope>NUCLEOTIDE SEQUENCE</scope>
    <source>
        <strain evidence="2">NC_groundwater_1664_Pr3_B-0.1um_52_9</strain>
    </source>
</reference>
<keyword evidence="2" id="KW-0489">Methyltransferase</keyword>
<sequence length="261" mass="29765">MDPKEQMQFFHEMFDSSLPRLGPGDHASTRKAMDIWLSAMPRREGGPNPTKLRILDLGCGNGTQTIQLANHLDGTILAVDNHQPYLDELKRRAEAAGVSEKIRTYLRDMCDLGLEDGSFDLIWSEGAIFVMGFRKGLETCHGLLAAGGGLALSELVWLRPDPPAECRQYFADVYPVIVDNDTNLATIRDCGFEVLGHFSPPESAWLECCYAPMEDRLQSLEKMYALDPERMKMIESIHMEIENYRKYSSYYGYMFYIMQRR</sequence>
<dbReference type="AlphaFoldDB" id="A0A9D6Z4J8"/>
<dbReference type="Pfam" id="PF13649">
    <property type="entry name" value="Methyltransf_25"/>
    <property type="match status" value="1"/>
</dbReference>
<evidence type="ECO:0000313" key="2">
    <source>
        <dbReference type="EMBL" id="MBI5251010.1"/>
    </source>
</evidence>
<feature type="domain" description="Methyltransferase" evidence="1">
    <location>
        <begin position="54"/>
        <end position="148"/>
    </location>
</feature>
<dbReference type="InterPro" id="IPR050723">
    <property type="entry name" value="CFA/CMAS"/>
</dbReference>
<dbReference type="SUPFAM" id="SSF53335">
    <property type="entry name" value="S-adenosyl-L-methionine-dependent methyltransferases"/>
    <property type="match status" value="1"/>
</dbReference>
<dbReference type="InterPro" id="IPR029063">
    <property type="entry name" value="SAM-dependent_MTases_sf"/>
</dbReference>
<evidence type="ECO:0000259" key="1">
    <source>
        <dbReference type="Pfam" id="PF13649"/>
    </source>
</evidence>
<name>A0A9D6Z4J8_9BACT</name>
<protein>
    <submittedName>
        <fullName evidence="2">Class I SAM-dependent methyltransferase</fullName>
    </submittedName>
</protein>
<keyword evidence="2" id="KW-0808">Transferase</keyword>
<dbReference type="PANTHER" id="PTHR43667:SF2">
    <property type="entry name" value="FATTY ACID C-METHYL TRANSFERASE"/>
    <property type="match status" value="1"/>
</dbReference>
<dbReference type="PANTHER" id="PTHR43667">
    <property type="entry name" value="CYCLOPROPANE-FATTY-ACYL-PHOSPHOLIPID SYNTHASE"/>
    <property type="match status" value="1"/>
</dbReference>
<dbReference type="Gene3D" id="3.40.50.150">
    <property type="entry name" value="Vaccinia Virus protein VP39"/>
    <property type="match status" value="1"/>
</dbReference>
<dbReference type="Proteomes" id="UP000807825">
    <property type="component" value="Unassembled WGS sequence"/>
</dbReference>
<comment type="caution">
    <text evidence="2">The sequence shown here is derived from an EMBL/GenBank/DDBJ whole genome shotgun (WGS) entry which is preliminary data.</text>
</comment>
<proteinExistence type="predicted"/>
<evidence type="ECO:0000313" key="3">
    <source>
        <dbReference type="Proteomes" id="UP000807825"/>
    </source>
</evidence>